<comment type="caution">
    <text evidence="1">The sequence shown here is derived from an EMBL/GenBank/DDBJ whole genome shotgun (WGS) entry which is preliminary data.</text>
</comment>
<gene>
    <name evidence="1" type="ORF">F5876DRAFT_75925</name>
</gene>
<dbReference type="EMBL" id="MU795063">
    <property type="protein sequence ID" value="KAJ3811322.1"/>
    <property type="molecule type" value="Genomic_DNA"/>
</dbReference>
<keyword evidence="2" id="KW-1185">Reference proteome</keyword>
<accession>A0ACC1U2Q2</accession>
<proteinExistence type="predicted"/>
<organism evidence="1 2">
    <name type="scientific">Lentinula aff. lateritia</name>
    <dbReference type="NCBI Taxonomy" id="2804960"/>
    <lineage>
        <taxon>Eukaryota</taxon>
        <taxon>Fungi</taxon>
        <taxon>Dikarya</taxon>
        <taxon>Basidiomycota</taxon>
        <taxon>Agaricomycotina</taxon>
        <taxon>Agaricomycetes</taxon>
        <taxon>Agaricomycetidae</taxon>
        <taxon>Agaricales</taxon>
        <taxon>Marasmiineae</taxon>
        <taxon>Omphalotaceae</taxon>
        <taxon>Lentinula</taxon>
    </lineage>
</organism>
<sequence length="668" mass="72590">MSGDEEEIGTLIIVVLKAQNLNDKHFFKQDVYAQVTLDGITKKTKIDYKGGQHPVWDSELRFSVKKGTAKKYRELEVSCFAKEHRDDTLLGEAKVDITPTLKSGEFDEWVPLQVNDVQRGDIYLEITYYSNAPAPPPSAPLTSAHPSSSLLAPPTTANLNLSRRPSKMSPADRLYRPASSVNPHASVQQQQPGPRTPPKEASLSIPGSYPPTTAVSNTIPAAVPQALKSGPAAVPSTLKPGPVVPSTLQPGPAAAPSRYTTGPTRVSPKQQQLPLPATVPPQSSPPAVPSILRPGNPHSDPHSSRRSSASPPRQAQSGHSATGAVPYIATHTPNPYTSSSPAPSNYTHNGALFYAPSTPVPVSGSSPLPYASPTTPVPPSSVNNRNSSLSYPSNVPSTQPHTHRQSSNPSSILDWNSTPPPEGPLSFPVPNFPGAPSIAVEPTVNGYGNGFYNNQPYQSSPVHMHQRTASFSRIQQQPARTSSSGSADLPDPYLIARYQTPLPLPSGAQGHHRRTASAEPTSYRPAPPVPAKHPSYSTSNSPPPPHNLNIPLSPPPSEPIRSRTPVDETRLQALRQAEQDAARRREQEERDAELARILDQEEAEREERERTLEQERRRQRELEKVRTPPVPLRKPDSPPPYARAEEVRKAQEEKDAELARQLDRELNL</sequence>
<reference evidence="1" key="1">
    <citation type="submission" date="2022-09" db="EMBL/GenBank/DDBJ databases">
        <title>A Global Phylogenomic Analysis of the Shiitake Genus Lentinula.</title>
        <authorList>
            <consortium name="DOE Joint Genome Institute"/>
            <person name="Sierra-Patev S."/>
            <person name="Min B."/>
            <person name="Naranjo-Ortiz M."/>
            <person name="Looney B."/>
            <person name="Konkel Z."/>
            <person name="Slot J.C."/>
            <person name="Sakamoto Y."/>
            <person name="Steenwyk J.L."/>
            <person name="Rokas A."/>
            <person name="Carro J."/>
            <person name="Camarero S."/>
            <person name="Ferreira P."/>
            <person name="Molpeceres G."/>
            <person name="Ruiz-Duenas F.J."/>
            <person name="Serrano A."/>
            <person name="Henrissat B."/>
            <person name="Drula E."/>
            <person name="Hughes K.W."/>
            <person name="Mata J.L."/>
            <person name="Ishikawa N.K."/>
            <person name="Vargas-Isla R."/>
            <person name="Ushijima S."/>
            <person name="Smith C.A."/>
            <person name="Ahrendt S."/>
            <person name="Andreopoulos W."/>
            <person name="He G."/>
            <person name="Labutti K."/>
            <person name="Lipzen A."/>
            <person name="Ng V."/>
            <person name="Riley R."/>
            <person name="Sandor L."/>
            <person name="Barry K."/>
            <person name="Martinez A.T."/>
            <person name="Xiao Y."/>
            <person name="Gibbons J.G."/>
            <person name="Terashima K."/>
            <person name="Grigoriev I.V."/>
            <person name="Hibbett D.S."/>
        </authorList>
    </citation>
    <scope>NUCLEOTIDE SEQUENCE</scope>
    <source>
        <strain evidence="1">TMI1499</strain>
    </source>
</reference>
<name>A0ACC1U2Q2_9AGAR</name>
<dbReference type="Proteomes" id="UP001163835">
    <property type="component" value="Unassembled WGS sequence"/>
</dbReference>
<protein>
    <submittedName>
        <fullName evidence="1">Uncharacterized protein</fullName>
    </submittedName>
</protein>
<evidence type="ECO:0000313" key="2">
    <source>
        <dbReference type="Proteomes" id="UP001163835"/>
    </source>
</evidence>
<evidence type="ECO:0000313" key="1">
    <source>
        <dbReference type="EMBL" id="KAJ3811322.1"/>
    </source>
</evidence>